<dbReference type="SUPFAM" id="SSF53850">
    <property type="entry name" value="Periplasmic binding protein-like II"/>
    <property type="match status" value="1"/>
</dbReference>
<feature type="domain" description="Solute-binding protein family 5" evidence="2">
    <location>
        <begin position="99"/>
        <end position="435"/>
    </location>
</feature>
<dbReference type="Pfam" id="PF00496">
    <property type="entry name" value="SBP_bac_5"/>
    <property type="match status" value="1"/>
</dbReference>
<reference evidence="3" key="1">
    <citation type="submission" date="2020-08" db="EMBL/GenBank/DDBJ databases">
        <title>Sequencing the genomes of 1000 actinobacteria strains.</title>
        <authorList>
            <person name="Klenk H.-P."/>
        </authorList>
    </citation>
    <scope>NUCLEOTIDE SEQUENCE [LARGE SCALE GENOMIC DNA]</scope>
    <source>
        <strain evidence="3">DSM 27064</strain>
    </source>
</reference>
<evidence type="ECO:0000313" key="3">
    <source>
        <dbReference type="EMBL" id="MBB4071710.1"/>
    </source>
</evidence>
<dbReference type="EMBL" id="JACIFD010000009">
    <property type="protein sequence ID" value="MBB4071710.1"/>
    <property type="molecule type" value="Genomic_DNA"/>
</dbReference>
<dbReference type="GO" id="GO:0042597">
    <property type="term" value="C:periplasmic space"/>
    <property type="evidence" value="ECO:0007669"/>
    <property type="project" value="UniProtKB-ARBA"/>
</dbReference>
<dbReference type="Gene3D" id="3.10.105.10">
    <property type="entry name" value="Dipeptide-binding Protein, Domain 3"/>
    <property type="match status" value="1"/>
</dbReference>
<dbReference type="InterPro" id="IPR039424">
    <property type="entry name" value="SBP_5"/>
</dbReference>
<dbReference type="Gene3D" id="3.40.190.10">
    <property type="entry name" value="Periplasmic binding protein-like II"/>
    <property type="match status" value="1"/>
</dbReference>
<organism evidence="3 4">
    <name type="scientific">Canibacter oris</name>
    <dbReference type="NCBI Taxonomy" id="1365628"/>
    <lineage>
        <taxon>Bacteria</taxon>
        <taxon>Bacillati</taxon>
        <taxon>Actinomycetota</taxon>
        <taxon>Actinomycetes</taxon>
        <taxon>Micrococcales</taxon>
        <taxon>Microbacteriaceae</taxon>
        <taxon>Canibacter</taxon>
    </lineage>
</organism>
<evidence type="ECO:0000313" key="4">
    <source>
        <dbReference type="Proteomes" id="UP000571183"/>
    </source>
</evidence>
<dbReference type="PROSITE" id="PS51257">
    <property type="entry name" value="PROKAR_LIPOPROTEIN"/>
    <property type="match status" value="1"/>
</dbReference>
<dbReference type="InterPro" id="IPR030678">
    <property type="entry name" value="Peptide/Ni-bd"/>
</dbReference>
<feature type="signal peptide" evidence="1">
    <location>
        <begin position="1"/>
        <end position="25"/>
    </location>
</feature>
<name>A0A840DG62_9MICO</name>
<dbReference type="PIRSF" id="PIRSF002741">
    <property type="entry name" value="MppA"/>
    <property type="match status" value="1"/>
</dbReference>
<evidence type="ECO:0000256" key="1">
    <source>
        <dbReference type="SAM" id="SignalP"/>
    </source>
</evidence>
<comment type="caution">
    <text evidence="3">The sequence shown here is derived from an EMBL/GenBank/DDBJ whole genome shotgun (WGS) entry which is preliminary data.</text>
</comment>
<accession>A0A840DG62</accession>
<dbReference type="CDD" id="cd00995">
    <property type="entry name" value="PBP2_NikA_DppA_OppA_like"/>
    <property type="match status" value="1"/>
</dbReference>
<dbReference type="PANTHER" id="PTHR30290">
    <property type="entry name" value="PERIPLASMIC BINDING COMPONENT OF ABC TRANSPORTER"/>
    <property type="match status" value="1"/>
</dbReference>
<sequence>MRKLSTKAKLIALAAASTLVLSACSGGGSTNTAETATDKQSGATAITAAVGYKTDNYHPSTTSSALALGSNWHVVEGLYELEKGTFKPFRALAADDEPTKVSDTEYTVKLRDGAKFSDGTAVTAADVVASFKRTNAEGNLYVSMLSFIEDVTEVDTNTVSIKLKYPFSLLKERLSLIKIVPAAASDEDLTSMPVGSGPWKYDSITETGLKFSPNEHYNGTMPATAKTMEWQILMDDTARVTALQEGTVQVAENIPADAVETAERNGATVTSVQGFGLPFLMFNTSKAPFDKKEVRQAFHYAINTEQLIENALSGKAEPATSFLPENHPNYNKAANVYDHNPEKAKQLLAEAGVSDLSVTLLTTDHGWITAMAPQIQNDLQAVGINVTIQSEASSSLYANYADAEAASYDLALAPGDPSVFGNDPALLMNWWYGNNVWTQKRSYWGTSPEFAQLQTILEASVKAEGEEQQKLWNQAFDLVATEVPLYPLLHRQVSTGFYADQLDGYTPIGTTGLNFVGVSLK</sequence>
<evidence type="ECO:0000259" key="2">
    <source>
        <dbReference type="Pfam" id="PF00496"/>
    </source>
</evidence>
<dbReference type="AlphaFoldDB" id="A0A840DG62"/>
<keyword evidence="4" id="KW-1185">Reference proteome</keyword>
<dbReference type="GO" id="GO:0043190">
    <property type="term" value="C:ATP-binding cassette (ABC) transporter complex"/>
    <property type="evidence" value="ECO:0007669"/>
    <property type="project" value="InterPro"/>
</dbReference>
<keyword evidence="1" id="KW-0732">Signal</keyword>
<protein>
    <submittedName>
        <fullName evidence="3">ABC-type transport system substrate-binding protein</fullName>
    </submittedName>
</protein>
<dbReference type="GO" id="GO:0015833">
    <property type="term" value="P:peptide transport"/>
    <property type="evidence" value="ECO:0007669"/>
    <property type="project" value="TreeGrafter"/>
</dbReference>
<dbReference type="InterPro" id="IPR000914">
    <property type="entry name" value="SBP_5_dom"/>
</dbReference>
<proteinExistence type="predicted"/>
<gene>
    <name evidence="3" type="ORF">F5897_001024</name>
</gene>
<feature type="chain" id="PRO_5039051100" evidence="1">
    <location>
        <begin position="26"/>
        <end position="521"/>
    </location>
</feature>
<dbReference type="RefSeq" id="WP_183304718.1">
    <property type="nucleotide sequence ID" value="NZ_JACIFD010000009.1"/>
</dbReference>
<dbReference type="Proteomes" id="UP000571183">
    <property type="component" value="Unassembled WGS sequence"/>
</dbReference>
<dbReference type="GO" id="GO:1904680">
    <property type="term" value="F:peptide transmembrane transporter activity"/>
    <property type="evidence" value="ECO:0007669"/>
    <property type="project" value="TreeGrafter"/>
</dbReference>